<organism evidence="1">
    <name type="scientific">marine metagenome</name>
    <dbReference type="NCBI Taxonomy" id="408172"/>
    <lineage>
        <taxon>unclassified sequences</taxon>
        <taxon>metagenomes</taxon>
        <taxon>ecological metagenomes</taxon>
    </lineage>
</organism>
<proteinExistence type="predicted"/>
<reference evidence="1" key="1">
    <citation type="submission" date="2018-05" db="EMBL/GenBank/DDBJ databases">
        <authorList>
            <person name="Lanie J.A."/>
            <person name="Ng W.-L."/>
            <person name="Kazmierczak K.M."/>
            <person name="Andrzejewski T.M."/>
            <person name="Davidsen T.M."/>
            <person name="Wayne K.J."/>
            <person name="Tettelin H."/>
            <person name="Glass J.I."/>
            <person name="Rusch D."/>
            <person name="Podicherti R."/>
            <person name="Tsui H.-C.T."/>
            <person name="Winkler M.E."/>
        </authorList>
    </citation>
    <scope>NUCLEOTIDE SEQUENCE</scope>
</reference>
<evidence type="ECO:0000313" key="1">
    <source>
        <dbReference type="EMBL" id="SVA25954.1"/>
    </source>
</evidence>
<accession>A0A381UDB4</accession>
<name>A0A381UDB4_9ZZZZ</name>
<dbReference type="AlphaFoldDB" id="A0A381UDB4"/>
<protein>
    <submittedName>
        <fullName evidence="1">Uncharacterized protein</fullName>
    </submittedName>
</protein>
<gene>
    <name evidence="1" type="ORF">METZ01_LOCUS78808</name>
</gene>
<sequence>MMMPSVVSPVLSLLARNEASAV</sequence>
<dbReference type="EMBL" id="UINC01006178">
    <property type="protein sequence ID" value="SVA25954.1"/>
    <property type="molecule type" value="Genomic_DNA"/>
</dbReference>